<dbReference type="NCBIfam" id="TIGR02595">
    <property type="entry name" value="PEP_CTERM"/>
    <property type="match status" value="1"/>
</dbReference>
<keyword evidence="5" id="KW-1185">Reference proteome</keyword>
<dbReference type="EMBL" id="CP062941">
    <property type="protein sequence ID" value="QOL49077.1"/>
    <property type="molecule type" value="Genomic_DNA"/>
</dbReference>
<dbReference type="AlphaFoldDB" id="A0A7L9U2C6"/>
<evidence type="ECO:0000256" key="2">
    <source>
        <dbReference type="SAM" id="Phobius"/>
    </source>
</evidence>
<evidence type="ECO:0000313" key="5">
    <source>
        <dbReference type="Proteomes" id="UP000593875"/>
    </source>
</evidence>
<keyword evidence="2" id="KW-0812">Transmembrane</keyword>
<gene>
    <name evidence="4" type="ORF">LPB04_19440</name>
</gene>
<feature type="region of interest" description="Disordered" evidence="1">
    <location>
        <begin position="196"/>
        <end position="332"/>
    </location>
</feature>
<organism evidence="4 5">
    <name type="scientific">Massilia litorea</name>
    <dbReference type="NCBI Taxonomy" id="2769491"/>
    <lineage>
        <taxon>Bacteria</taxon>
        <taxon>Pseudomonadati</taxon>
        <taxon>Pseudomonadota</taxon>
        <taxon>Betaproteobacteria</taxon>
        <taxon>Burkholderiales</taxon>
        <taxon>Oxalobacteraceae</taxon>
        <taxon>Telluria group</taxon>
        <taxon>Massilia</taxon>
    </lineage>
</organism>
<feature type="transmembrane region" description="Helical" evidence="2">
    <location>
        <begin position="21"/>
        <end position="39"/>
    </location>
</feature>
<evidence type="ECO:0000313" key="4">
    <source>
        <dbReference type="EMBL" id="QOL49077.1"/>
    </source>
</evidence>
<evidence type="ECO:0000256" key="1">
    <source>
        <dbReference type="SAM" id="MobiDB-lite"/>
    </source>
</evidence>
<dbReference type="PROSITE" id="PS51257">
    <property type="entry name" value="PROKAR_LIPOPROTEIN"/>
    <property type="match status" value="1"/>
</dbReference>
<dbReference type="Proteomes" id="UP000593875">
    <property type="component" value="Chromosome"/>
</dbReference>
<protein>
    <submittedName>
        <fullName evidence="4">PEP-CTERM sorting domain-containing protein</fullName>
    </submittedName>
</protein>
<proteinExistence type="predicted"/>
<dbReference type="KEGG" id="mlir:LPB04_19440"/>
<keyword evidence="2" id="KW-1133">Transmembrane helix</keyword>
<sequence>MDRSYPFSRRIEQRVHFRRRALAATSAGIAACAVAYGMLPAQAPYAPLTLESGMAALQPMTVPVSDPLPMARRVYRYSVVPGGAADRAELERILRTDKVVAAHYAGFEVARARAVTVSAPRAVYVSYRKGDRIYWTSRKVMLQVGETLLTDGRNEMRARCANRISDVPRFPVEPHAPNPDELDEPVDATEGELTLVNAPEPDVDPPELTGQPFKLVWPANSPPTGDPRPGRRPFGNEPAPGLPSPQTGWLGSASIPPLARATPGDRLLASNTPPPLSRAITVLPEPGDSAPGMPPPVTDIDPFVPRPDPSQPATPSNPPLDEQQPADVPEPASTWLFAGALLAMLVRRKRR</sequence>
<dbReference type="InterPro" id="IPR013424">
    <property type="entry name" value="Ice-binding_C"/>
</dbReference>
<dbReference type="Pfam" id="PF07589">
    <property type="entry name" value="PEP-CTERM"/>
    <property type="match status" value="1"/>
</dbReference>
<keyword evidence="2" id="KW-0472">Membrane</keyword>
<dbReference type="RefSeq" id="WP_193686119.1">
    <property type="nucleotide sequence ID" value="NZ_CP062941.1"/>
</dbReference>
<dbReference type="InterPro" id="IPR006311">
    <property type="entry name" value="TAT_signal"/>
</dbReference>
<feature type="compositionally biased region" description="Pro residues" evidence="1">
    <location>
        <begin position="304"/>
        <end position="318"/>
    </location>
</feature>
<feature type="domain" description="Ice-binding protein C-terminal" evidence="3">
    <location>
        <begin position="327"/>
        <end position="350"/>
    </location>
</feature>
<name>A0A7L9U2C6_9BURK</name>
<dbReference type="PROSITE" id="PS51318">
    <property type="entry name" value="TAT"/>
    <property type="match status" value="1"/>
</dbReference>
<evidence type="ECO:0000259" key="3">
    <source>
        <dbReference type="Pfam" id="PF07589"/>
    </source>
</evidence>
<accession>A0A7L9U2C6</accession>
<reference evidence="4 5" key="1">
    <citation type="submission" date="2020-10" db="EMBL/GenBank/DDBJ databases">
        <title>Genome sequencing of Massilia sp. LPB0304.</title>
        <authorList>
            <person name="Kim J."/>
        </authorList>
    </citation>
    <scope>NUCLEOTIDE SEQUENCE [LARGE SCALE GENOMIC DNA]</scope>
    <source>
        <strain evidence="4 5">LPB0304</strain>
    </source>
</reference>